<accession>A0A0R2FYK6</accession>
<dbReference type="InterPro" id="IPR011426">
    <property type="entry name" value="CamS"/>
</dbReference>
<keyword evidence="1" id="KW-0812">Transmembrane</keyword>
<evidence type="ECO:0000256" key="1">
    <source>
        <dbReference type="SAM" id="Phobius"/>
    </source>
</evidence>
<reference evidence="2 3" key="1">
    <citation type="journal article" date="2015" name="Genome Announc.">
        <title>Expanding the biotechnology potential of lactobacilli through comparative genomics of 213 strains and associated genera.</title>
        <authorList>
            <person name="Sun Z."/>
            <person name="Harris H.M."/>
            <person name="McCann A."/>
            <person name="Guo C."/>
            <person name="Argimon S."/>
            <person name="Zhang W."/>
            <person name="Yang X."/>
            <person name="Jeffery I.B."/>
            <person name="Cooney J.C."/>
            <person name="Kagawa T.F."/>
            <person name="Liu W."/>
            <person name="Song Y."/>
            <person name="Salvetti E."/>
            <person name="Wrobel A."/>
            <person name="Rasinkangas P."/>
            <person name="Parkhill J."/>
            <person name="Rea M.C."/>
            <person name="O'Sullivan O."/>
            <person name="Ritari J."/>
            <person name="Douillard F.P."/>
            <person name="Paul Ross R."/>
            <person name="Yang R."/>
            <person name="Briner A.E."/>
            <person name="Felis G.E."/>
            <person name="de Vos W.M."/>
            <person name="Barrangou R."/>
            <person name="Klaenhammer T.R."/>
            <person name="Caufield P.W."/>
            <person name="Cui Y."/>
            <person name="Zhang H."/>
            <person name="O'Toole P.W."/>
        </authorList>
    </citation>
    <scope>NUCLEOTIDE SEQUENCE [LARGE SCALE GENOMIC DNA]</scope>
    <source>
        <strain evidence="2 3">DSM 20190</strain>
    </source>
</reference>
<dbReference type="PATRIC" id="fig|1123500.6.peg.374"/>
<keyword evidence="3" id="KW-1185">Reference proteome</keyword>
<evidence type="ECO:0000313" key="2">
    <source>
        <dbReference type="EMBL" id="KRN33567.1"/>
    </source>
</evidence>
<sequence length="410" mass="45207">MIALILLHGRFKGEMMQFNNKWTKWLLTGLAVLILGGGLIFFGNFFAQNAGHTEQSAPSGHTKSKKKGLQISASNGANYKTVINDGHYKVSKARGVTASKNGNEFNMVSFENGLLNFSKDHFSTDRYIFQEGQYLNSDTALDWLGRKSKDNPTGLNPADNGKTDSSRAPIYLQTLEEQDFMTQKGNDLSLAGVVVGLAMNTQDSYQKEKYGATYRQNISKQDYEREGRKIAQSVIERYRKLPGIKQNTPIIVAMYAQAPDDSLAGGNFYSWVQSTSGSQLSKWHAIDDQTVVLPMEEGTANDKSVANELNTSFKNFTKNVQNFFPNLSSVTGQAAYHDKQLAGLNVTVTTQFYSATEIRSFANYLAQVAPNYLPGGVPVQIRINAATGMQAYVTKSADSTKYSVTILGSY</sequence>
<dbReference type="FunCoup" id="A0A0R2FYK6">
    <property type="interactions" value="38"/>
</dbReference>
<feature type="transmembrane region" description="Helical" evidence="1">
    <location>
        <begin position="25"/>
        <end position="47"/>
    </location>
</feature>
<dbReference type="eggNOG" id="COG4851">
    <property type="taxonomic scope" value="Bacteria"/>
</dbReference>
<keyword evidence="1" id="KW-1133">Transmembrane helix</keyword>
<dbReference type="InParanoid" id="A0A0R2FYK6"/>
<dbReference type="STRING" id="1123500.GCA_000420365_00131"/>
<proteinExistence type="predicted"/>
<comment type="caution">
    <text evidence="2">The sequence shown here is derived from an EMBL/GenBank/DDBJ whole genome shotgun (WGS) entry which is preliminary data.</text>
</comment>
<dbReference type="Proteomes" id="UP000051296">
    <property type="component" value="Unassembled WGS sequence"/>
</dbReference>
<keyword evidence="1" id="KW-0472">Membrane</keyword>
<dbReference type="CDD" id="cd13441">
    <property type="entry name" value="CamS_repeat_1"/>
    <property type="match status" value="1"/>
</dbReference>
<dbReference type="PIRSF" id="PIRSF012509">
    <property type="entry name" value="CamS"/>
    <property type="match status" value="1"/>
</dbReference>
<evidence type="ECO:0008006" key="4">
    <source>
        <dbReference type="Google" id="ProtNLM"/>
    </source>
</evidence>
<evidence type="ECO:0000313" key="3">
    <source>
        <dbReference type="Proteomes" id="UP000051296"/>
    </source>
</evidence>
<dbReference type="EMBL" id="JQAX01000001">
    <property type="protein sequence ID" value="KRN33567.1"/>
    <property type="molecule type" value="Genomic_DNA"/>
</dbReference>
<dbReference type="Pfam" id="PF07537">
    <property type="entry name" value="CamS"/>
    <property type="match status" value="1"/>
</dbReference>
<organism evidence="2 3">
    <name type="scientific">Weissella halotolerans DSM 20190</name>
    <dbReference type="NCBI Taxonomy" id="1123500"/>
    <lineage>
        <taxon>Bacteria</taxon>
        <taxon>Bacillati</taxon>
        <taxon>Bacillota</taxon>
        <taxon>Bacilli</taxon>
        <taxon>Lactobacillales</taxon>
        <taxon>Lactobacillaceae</taxon>
        <taxon>Weissella</taxon>
    </lineage>
</organism>
<protein>
    <recommendedName>
        <fullName evidence="4">CamS family sex pheromone protein</fullName>
    </recommendedName>
</protein>
<name>A0A0R2FYK6_9LACO</name>
<dbReference type="AlphaFoldDB" id="A0A0R2FYK6"/>
<dbReference type="Gene3D" id="3.10.570.10">
    <property type="entry name" value="sex pheromone staph- cam373 precursor domain"/>
    <property type="match status" value="1"/>
</dbReference>
<dbReference type="CDD" id="cd13440">
    <property type="entry name" value="CamS_repeat_2"/>
    <property type="match status" value="1"/>
</dbReference>
<gene>
    <name evidence="2" type="ORF">IV68_GL000373</name>
</gene>